<evidence type="ECO:0000313" key="2">
    <source>
        <dbReference type="EMBL" id="CAI8612199.1"/>
    </source>
</evidence>
<organism evidence="2 3">
    <name type="scientific">Vicia faba</name>
    <name type="common">Broad bean</name>
    <name type="synonym">Faba vulgaris</name>
    <dbReference type="NCBI Taxonomy" id="3906"/>
    <lineage>
        <taxon>Eukaryota</taxon>
        <taxon>Viridiplantae</taxon>
        <taxon>Streptophyta</taxon>
        <taxon>Embryophyta</taxon>
        <taxon>Tracheophyta</taxon>
        <taxon>Spermatophyta</taxon>
        <taxon>Magnoliopsida</taxon>
        <taxon>eudicotyledons</taxon>
        <taxon>Gunneridae</taxon>
        <taxon>Pentapetalae</taxon>
        <taxon>rosids</taxon>
        <taxon>fabids</taxon>
        <taxon>Fabales</taxon>
        <taxon>Fabaceae</taxon>
        <taxon>Papilionoideae</taxon>
        <taxon>50 kb inversion clade</taxon>
        <taxon>NPAAA clade</taxon>
        <taxon>Hologalegina</taxon>
        <taxon>IRL clade</taxon>
        <taxon>Fabeae</taxon>
        <taxon>Vicia</taxon>
    </lineage>
</organism>
<proteinExistence type="predicted"/>
<keyword evidence="3" id="KW-1185">Reference proteome</keyword>
<protein>
    <submittedName>
        <fullName evidence="2">Uncharacterized protein</fullName>
    </submittedName>
</protein>
<reference evidence="2 3" key="1">
    <citation type="submission" date="2023-01" db="EMBL/GenBank/DDBJ databases">
        <authorList>
            <person name="Kreplak J."/>
        </authorList>
    </citation>
    <scope>NUCLEOTIDE SEQUENCE [LARGE SCALE GENOMIC DNA]</scope>
</reference>
<evidence type="ECO:0000256" key="1">
    <source>
        <dbReference type="SAM" id="MobiDB-lite"/>
    </source>
</evidence>
<dbReference type="Proteomes" id="UP001157006">
    <property type="component" value="Chromosome 5"/>
</dbReference>
<gene>
    <name evidence="2" type="ORF">VFH_V023080</name>
</gene>
<feature type="region of interest" description="Disordered" evidence="1">
    <location>
        <begin position="218"/>
        <end position="239"/>
    </location>
</feature>
<evidence type="ECO:0000313" key="3">
    <source>
        <dbReference type="Proteomes" id="UP001157006"/>
    </source>
</evidence>
<accession>A0AAV1AQ18</accession>
<name>A0AAV1AQ18_VICFA</name>
<sequence>MKLGGILGVLEDLDQKEAHRNRRILRVKVTIDLKLGHQLKDCEVVGDLSEEGFEDLEEQDISFRFWLRASPLPRSQEEQKKKESTSSSCLESLFNISSGQSKCDARDKNKEGYVEVEQCRGTSTGNLQVEFPQTIEVPTGIKNVLEIEVVAESIGAVDISNTGKGKGGSVKGASVTQNKWIRRKNIRKVNLSQKQKLEIDIGNRQSVDVMIVEDFVERDGSGEKQMSQVGGEAIPNSEP</sequence>
<dbReference type="AlphaFoldDB" id="A0AAV1AQ18"/>
<dbReference type="EMBL" id="OX451740">
    <property type="protein sequence ID" value="CAI8612199.1"/>
    <property type="molecule type" value="Genomic_DNA"/>
</dbReference>